<organism evidence="4 5">
    <name type="scientific">Filimonas lacunae</name>
    <dbReference type="NCBI Taxonomy" id="477680"/>
    <lineage>
        <taxon>Bacteria</taxon>
        <taxon>Pseudomonadati</taxon>
        <taxon>Bacteroidota</taxon>
        <taxon>Chitinophagia</taxon>
        <taxon>Chitinophagales</taxon>
        <taxon>Chitinophagaceae</taxon>
        <taxon>Filimonas</taxon>
    </lineage>
</organism>
<dbReference type="Gene3D" id="2.60.40.380">
    <property type="entry name" value="Purple acid phosphatase-like, N-terminal"/>
    <property type="match status" value="1"/>
</dbReference>
<dbReference type="InterPro" id="IPR004843">
    <property type="entry name" value="Calcineurin-like_PHP"/>
</dbReference>
<dbReference type="OrthoDB" id="9809781at2"/>
<dbReference type="KEGG" id="fln:FLA_3890"/>
<keyword evidence="1 2" id="KW-0732">Signal</keyword>
<dbReference type="PROSITE" id="PS50853">
    <property type="entry name" value="FN3"/>
    <property type="match status" value="1"/>
</dbReference>
<gene>
    <name evidence="4" type="ORF">SAMN05421788_103205</name>
</gene>
<reference evidence="5" key="1">
    <citation type="submission" date="2017-01" db="EMBL/GenBank/DDBJ databases">
        <authorList>
            <person name="Varghese N."/>
            <person name="Submissions S."/>
        </authorList>
    </citation>
    <scope>NUCLEOTIDE SEQUENCE [LARGE SCALE GENOMIC DNA]</scope>
    <source>
        <strain evidence="5">DSM 21054</strain>
    </source>
</reference>
<evidence type="ECO:0000256" key="1">
    <source>
        <dbReference type="ARBA" id="ARBA00022729"/>
    </source>
</evidence>
<dbReference type="STRING" id="477680.SAMN05421788_103205"/>
<dbReference type="SUPFAM" id="SSF56300">
    <property type="entry name" value="Metallo-dependent phosphatases"/>
    <property type="match status" value="1"/>
</dbReference>
<feature type="signal peptide" evidence="2">
    <location>
        <begin position="1"/>
        <end position="21"/>
    </location>
</feature>
<proteinExistence type="predicted"/>
<feature type="domain" description="Fibronectin type-III" evidence="3">
    <location>
        <begin position="33"/>
        <end position="124"/>
    </location>
</feature>
<evidence type="ECO:0000313" key="4">
    <source>
        <dbReference type="EMBL" id="SIT05729.1"/>
    </source>
</evidence>
<name>A0A173MK64_9BACT</name>
<dbReference type="RefSeq" id="WP_076378937.1">
    <property type="nucleotide sequence ID" value="NZ_AP017422.1"/>
</dbReference>
<dbReference type="InterPro" id="IPR003961">
    <property type="entry name" value="FN3_dom"/>
</dbReference>
<dbReference type="GO" id="GO:0046872">
    <property type="term" value="F:metal ion binding"/>
    <property type="evidence" value="ECO:0007669"/>
    <property type="project" value="InterPro"/>
</dbReference>
<accession>A0A173MK64</accession>
<evidence type="ECO:0000259" key="3">
    <source>
        <dbReference type="PROSITE" id="PS50853"/>
    </source>
</evidence>
<dbReference type="PANTHER" id="PTHR45867">
    <property type="entry name" value="PURPLE ACID PHOSPHATASE"/>
    <property type="match status" value="1"/>
</dbReference>
<protein>
    <submittedName>
        <fullName evidence="4">Purple acid Phosphatase, N-terminal domain</fullName>
    </submittedName>
</protein>
<dbReference type="InterPro" id="IPR015914">
    <property type="entry name" value="PAPs_N"/>
</dbReference>
<dbReference type="InterPro" id="IPR029052">
    <property type="entry name" value="Metallo-depent_PP-like"/>
</dbReference>
<feature type="chain" id="PRO_5030023082" evidence="2">
    <location>
        <begin position="22"/>
        <end position="521"/>
    </location>
</feature>
<dbReference type="GO" id="GO:0003993">
    <property type="term" value="F:acid phosphatase activity"/>
    <property type="evidence" value="ECO:0007669"/>
    <property type="project" value="InterPro"/>
</dbReference>
<dbReference type="Pfam" id="PF00149">
    <property type="entry name" value="Metallophos"/>
    <property type="match status" value="1"/>
</dbReference>
<dbReference type="EMBL" id="FTOR01000003">
    <property type="protein sequence ID" value="SIT05729.1"/>
    <property type="molecule type" value="Genomic_DNA"/>
</dbReference>
<dbReference type="SUPFAM" id="SSF49363">
    <property type="entry name" value="Purple acid phosphatase, N-terminal domain"/>
    <property type="match status" value="1"/>
</dbReference>
<dbReference type="InterPro" id="IPR008963">
    <property type="entry name" value="Purple_acid_Pase-like_N"/>
</dbReference>
<dbReference type="Proteomes" id="UP000186917">
    <property type="component" value="Unassembled WGS sequence"/>
</dbReference>
<sequence>MNKQVAWLAAVLLALNVQAYAQQEDNPDAVPAVVRGPYLQVATANSITIRWRTDVATRSRVQYGVQEGKTKWAKDDSVLTAEHVVTINGLQPHTRYYYTIGDFKRTMQGDAANYFCTLPETGKEGIYRIGAFGDCGNNSVNQRKVKQSVLNYLGNNYMDAWILLGDNAYGSGTDAEFQAKFFNIYKDDLLKKYPLFPCPGNHDYNDKDFPGAVETAIRTHQTAYYNNFSMPLQGESGGVPSHTQAFYSFDIGNVHFLSLDSEGLEDGESHIYDTLGAQAQWVKRDLAANRHKQWVVAYWHHPPYTMGSHNSDKAEELILIRKNFLAILERYGVDLVLCGHSHDYERSRLLKGHYGMSATFRAAEHNVSGSTGLYDGSRNSCPYVKDTANTGTVYVVAGSAGQLGGRQATYPHKAMLYANDSVGGAGMIEVQGNRLDFKWICADGVIRDQFTMMKEVNKQVTMQAKAGRKVTLTASFSGNYQWSEKGLTSRSITIEAPKGTTVYTVQDKESCIKDTFTVIGE</sequence>
<dbReference type="AlphaFoldDB" id="A0A173MK64"/>
<keyword evidence="5" id="KW-1185">Reference proteome</keyword>
<dbReference type="Pfam" id="PF16656">
    <property type="entry name" value="Pur_ac_phosph_N"/>
    <property type="match status" value="1"/>
</dbReference>
<evidence type="ECO:0000256" key="2">
    <source>
        <dbReference type="SAM" id="SignalP"/>
    </source>
</evidence>
<dbReference type="Gene3D" id="3.60.21.10">
    <property type="match status" value="1"/>
</dbReference>
<dbReference type="CDD" id="cd00063">
    <property type="entry name" value="FN3"/>
    <property type="match status" value="1"/>
</dbReference>
<evidence type="ECO:0000313" key="5">
    <source>
        <dbReference type="Proteomes" id="UP000186917"/>
    </source>
</evidence>
<dbReference type="PANTHER" id="PTHR45867:SF3">
    <property type="entry name" value="ACID PHOSPHATASE TYPE 7"/>
    <property type="match status" value="1"/>
</dbReference>